<accession>A0A5A7PDB9</accession>
<sequence length="189" mass="21151">MAKPDQPDRRDATLVHHHRAPEDPNPQPSTQRPSTKDRRKQEVRGSASHQKPSTTSGPTHRTPEKIINRTISSTWHPRRKQPTRIIATTARRVPDRQGIDRCRSAPLRVAHAPVRRLHQLGDFGPSCLGRPTEGLEVVAIPKVLRSLPDPKVLRLSPLNVLRSSPDPKVLRSSRCPVNQPTPSILRSST</sequence>
<feature type="compositionally biased region" description="Basic and acidic residues" evidence="1">
    <location>
        <begin position="34"/>
        <end position="43"/>
    </location>
</feature>
<organism evidence="2 3">
    <name type="scientific">Striga asiatica</name>
    <name type="common">Asiatic witchweed</name>
    <name type="synonym">Buchnera asiatica</name>
    <dbReference type="NCBI Taxonomy" id="4170"/>
    <lineage>
        <taxon>Eukaryota</taxon>
        <taxon>Viridiplantae</taxon>
        <taxon>Streptophyta</taxon>
        <taxon>Embryophyta</taxon>
        <taxon>Tracheophyta</taxon>
        <taxon>Spermatophyta</taxon>
        <taxon>Magnoliopsida</taxon>
        <taxon>eudicotyledons</taxon>
        <taxon>Gunneridae</taxon>
        <taxon>Pentapetalae</taxon>
        <taxon>asterids</taxon>
        <taxon>lamiids</taxon>
        <taxon>Lamiales</taxon>
        <taxon>Orobanchaceae</taxon>
        <taxon>Buchnereae</taxon>
        <taxon>Striga</taxon>
    </lineage>
</organism>
<dbReference type="Proteomes" id="UP000325081">
    <property type="component" value="Unassembled WGS sequence"/>
</dbReference>
<reference evidence="3" key="1">
    <citation type="journal article" date="2019" name="Curr. Biol.">
        <title>Genome Sequence of Striga asiatica Provides Insight into the Evolution of Plant Parasitism.</title>
        <authorList>
            <person name="Yoshida S."/>
            <person name="Kim S."/>
            <person name="Wafula E.K."/>
            <person name="Tanskanen J."/>
            <person name="Kim Y.M."/>
            <person name="Honaas L."/>
            <person name="Yang Z."/>
            <person name="Spallek T."/>
            <person name="Conn C.E."/>
            <person name="Ichihashi Y."/>
            <person name="Cheong K."/>
            <person name="Cui S."/>
            <person name="Der J.P."/>
            <person name="Gundlach H."/>
            <person name="Jiao Y."/>
            <person name="Hori C."/>
            <person name="Ishida J.K."/>
            <person name="Kasahara H."/>
            <person name="Kiba T."/>
            <person name="Kim M.S."/>
            <person name="Koo N."/>
            <person name="Laohavisit A."/>
            <person name="Lee Y.H."/>
            <person name="Lumba S."/>
            <person name="McCourt P."/>
            <person name="Mortimer J.C."/>
            <person name="Mutuku J.M."/>
            <person name="Nomura T."/>
            <person name="Sasaki-Sekimoto Y."/>
            <person name="Seto Y."/>
            <person name="Wang Y."/>
            <person name="Wakatake T."/>
            <person name="Sakakibara H."/>
            <person name="Demura T."/>
            <person name="Yamaguchi S."/>
            <person name="Yoneyama K."/>
            <person name="Manabe R.I."/>
            <person name="Nelson D.C."/>
            <person name="Schulman A.H."/>
            <person name="Timko M.P."/>
            <person name="dePamphilis C.W."/>
            <person name="Choi D."/>
            <person name="Shirasu K."/>
        </authorList>
    </citation>
    <scope>NUCLEOTIDE SEQUENCE [LARGE SCALE GENOMIC DNA]</scope>
    <source>
        <strain evidence="3">cv. UVA1</strain>
    </source>
</reference>
<gene>
    <name evidence="2" type="ORF">STAS_06649</name>
</gene>
<feature type="region of interest" description="Disordered" evidence="1">
    <location>
        <begin position="163"/>
        <end position="189"/>
    </location>
</feature>
<feature type="region of interest" description="Disordered" evidence="1">
    <location>
        <begin position="1"/>
        <end position="80"/>
    </location>
</feature>
<protein>
    <submittedName>
        <fullName evidence="2">Transcription factor DP</fullName>
    </submittedName>
</protein>
<evidence type="ECO:0000313" key="2">
    <source>
        <dbReference type="EMBL" id="GER30690.1"/>
    </source>
</evidence>
<evidence type="ECO:0000256" key="1">
    <source>
        <dbReference type="SAM" id="MobiDB-lite"/>
    </source>
</evidence>
<dbReference type="AlphaFoldDB" id="A0A5A7PDB9"/>
<feature type="compositionally biased region" description="Polar residues" evidence="1">
    <location>
        <begin position="47"/>
        <end position="59"/>
    </location>
</feature>
<name>A0A5A7PDB9_STRAF</name>
<keyword evidence="3" id="KW-1185">Reference proteome</keyword>
<dbReference type="EMBL" id="BKCP01004383">
    <property type="protein sequence ID" value="GER30690.1"/>
    <property type="molecule type" value="Genomic_DNA"/>
</dbReference>
<comment type="caution">
    <text evidence="2">The sequence shown here is derived from an EMBL/GenBank/DDBJ whole genome shotgun (WGS) entry which is preliminary data.</text>
</comment>
<feature type="compositionally biased region" description="Polar residues" evidence="1">
    <location>
        <begin position="175"/>
        <end position="189"/>
    </location>
</feature>
<proteinExistence type="predicted"/>
<feature type="compositionally biased region" description="Basic and acidic residues" evidence="1">
    <location>
        <begin position="1"/>
        <end position="14"/>
    </location>
</feature>
<evidence type="ECO:0000313" key="3">
    <source>
        <dbReference type="Proteomes" id="UP000325081"/>
    </source>
</evidence>